<dbReference type="InterPro" id="IPR019787">
    <property type="entry name" value="Znf_PHD-finger"/>
</dbReference>
<dbReference type="Pfam" id="PF00271">
    <property type="entry name" value="Helicase_C"/>
    <property type="match status" value="1"/>
</dbReference>
<feature type="region of interest" description="Disordered" evidence="8">
    <location>
        <begin position="1"/>
        <end position="162"/>
    </location>
</feature>
<dbReference type="InterPro" id="IPR038718">
    <property type="entry name" value="SNF2-like_sf"/>
</dbReference>
<dbReference type="Gene3D" id="4.10.240.10">
    <property type="entry name" value="Zn(2)-C6 fungal-type DNA-binding domain"/>
    <property type="match status" value="1"/>
</dbReference>
<evidence type="ECO:0000259" key="11">
    <source>
        <dbReference type="PROSITE" id="PS51194"/>
    </source>
</evidence>
<feature type="compositionally biased region" description="Basic and acidic residues" evidence="8">
    <location>
        <begin position="128"/>
        <end position="139"/>
    </location>
</feature>
<dbReference type="SMART" id="SM00490">
    <property type="entry name" value="HELICc"/>
    <property type="match status" value="1"/>
</dbReference>
<evidence type="ECO:0000256" key="2">
    <source>
        <dbReference type="ARBA" id="ARBA00022741"/>
    </source>
</evidence>
<dbReference type="EMBL" id="JBBBZM010000061">
    <property type="protein sequence ID" value="KAL0635843.1"/>
    <property type="molecule type" value="Genomic_DNA"/>
</dbReference>
<dbReference type="InterPro" id="IPR001138">
    <property type="entry name" value="Zn2Cys6_DnaBD"/>
</dbReference>
<keyword evidence="5" id="KW-0862">Zinc</keyword>
<evidence type="ECO:0000256" key="5">
    <source>
        <dbReference type="ARBA" id="ARBA00022833"/>
    </source>
</evidence>
<keyword evidence="4" id="KW-0378">Hydrolase</keyword>
<dbReference type="Pfam" id="PF00176">
    <property type="entry name" value="SNF2-rel_dom"/>
    <property type="match status" value="1"/>
</dbReference>
<dbReference type="PROSITE" id="PS00463">
    <property type="entry name" value="ZN2_CY6_FUNGAL_1"/>
    <property type="match status" value="1"/>
</dbReference>
<dbReference type="SMART" id="SM00487">
    <property type="entry name" value="DEXDc"/>
    <property type="match status" value="1"/>
</dbReference>
<dbReference type="SUPFAM" id="SSF57903">
    <property type="entry name" value="FYVE/PHD zinc finger"/>
    <property type="match status" value="1"/>
</dbReference>
<dbReference type="InterPro" id="IPR011011">
    <property type="entry name" value="Znf_FYVE_PHD"/>
</dbReference>
<evidence type="ECO:0000256" key="8">
    <source>
        <dbReference type="SAM" id="MobiDB-lite"/>
    </source>
</evidence>
<dbReference type="CDD" id="cd17919">
    <property type="entry name" value="DEXHc_Snf"/>
    <property type="match status" value="1"/>
</dbReference>
<accession>A0ABR3GJ21</accession>
<dbReference type="InterPro" id="IPR000330">
    <property type="entry name" value="SNF2_N"/>
</dbReference>
<keyword evidence="6" id="KW-0067">ATP-binding</keyword>
<feature type="compositionally biased region" description="Low complexity" evidence="8">
    <location>
        <begin position="21"/>
        <end position="30"/>
    </location>
</feature>
<dbReference type="InterPro" id="IPR013083">
    <property type="entry name" value="Znf_RING/FYVE/PHD"/>
</dbReference>
<dbReference type="Gene3D" id="3.30.40.10">
    <property type="entry name" value="Zinc/RING finger domain, C3HC4 (zinc finger)"/>
    <property type="match status" value="1"/>
</dbReference>
<evidence type="ECO:0000259" key="9">
    <source>
        <dbReference type="PROSITE" id="PS50048"/>
    </source>
</evidence>
<feature type="compositionally biased region" description="Polar residues" evidence="8">
    <location>
        <begin position="1"/>
        <end position="13"/>
    </location>
</feature>
<dbReference type="InterPro" id="IPR036864">
    <property type="entry name" value="Zn2-C6_fun-type_DNA-bd_sf"/>
</dbReference>
<dbReference type="SUPFAM" id="SSF52540">
    <property type="entry name" value="P-loop containing nucleoside triphosphate hydrolases"/>
    <property type="match status" value="2"/>
</dbReference>
<keyword evidence="13" id="KW-1185">Reference proteome</keyword>
<evidence type="ECO:0000313" key="13">
    <source>
        <dbReference type="Proteomes" id="UP001447188"/>
    </source>
</evidence>
<name>A0ABR3GJ21_9PEZI</name>
<keyword evidence="3" id="KW-0863">Zinc-finger</keyword>
<protein>
    <submittedName>
        <fullName evidence="12">Uncharacterized protein</fullName>
    </submittedName>
</protein>
<dbReference type="PROSITE" id="PS51194">
    <property type="entry name" value="HELICASE_CTER"/>
    <property type="match status" value="1"/>
</dbReference>
<gene>
    <name evidence="12" type="ORF">Q9L58_005184</name>
</gene>
<dbReference type="InterPro" id="IPR001965">
    <property type="entry name" value="Znf_PHD"/>
</dbReference>
<dbReference type="Proteomes" id="UP001447188">
    <property type="component" value="Unassembled WGS sequence"/>
</dbReference>
<evidence type="ECO:0000256" key="3">
    <source>
        <dbReference type="ARBA" id="ARBA00022771"/>
    </source>
</evidence>
<dbReference type="SMART" id="SM00249">
    <property type="entry name" value="PHD"/>
    <property type="match status" value="1"/>
</dbReference>
<keyword evidence="2" id="KW-0547">Nucleotide-binding</keyword>
<evidence type="ECO:0000259" key="10">
    <source>
        <dbReference type="PROSITE" id="PS51192"/>
    </source>
</evidence>
<proteinExistence type="predicted"/>
<dbReference type="Pfam" id="PF00628">
    <property type="entry name" value="PHD"/>
    <property type="match status" value="1"/>
</dbReference>
<evidence type="ECO:0000256" key="1">
    <source>
        <dbReference type="ARBA" id="ARBA00022723"/>
    </source>
</evidence>
<dbReference type="Gene3D" id="3.40.50.300">
    <property type="entry name" value="P-loop containing nucleotide triphosphate hydrolases"/>
    <property type="match status" value="1"/>
</dbReference>
<reference evidence="12 13" key="1">
    <citation type="submission" date="2024-02" db="EMBL/GenBank/DDBJ databases">
        <title>Discinaceae phylogenomics.</title>
        <authorList>
            <person name="Dirks A.C."/>
            <person name="James T.Y."/>
        </authorList>
    </citation>
    <scope>NUCLEOTIDE SEQUENCE [LARGE SCALE GENOMIC DNA]</scope>
    <source>
        <strain evidence="12 13">ACD0624</strain>
    </source>
</reference>
<dbReference type="PANTHER" id="PTHR10799">
    <property type="entry name" value="SNF2/RAD54 HELICASE FAMILY"/>
    <property type="match status" value="1"/>
</dbReference>
<dbReference type="Pfam" id="PF00172">
    <property type="entry name" value="Zn_clus"/>
    <property type="match status" value="1"/>
</dbReference>
<dbReference type="SMART" id="SM00066">
    <property type="entry name" value="GAL4"/>
    <property type="match status" value="1"/>
</dbReference>
<dbReference type="PROSITE" id="PS51192">
    <property type="entry name" value="HELICASE_ATP_BIND_1"/>
    <property type="match status" value="1"/>
</dbReference>
<comment type="caution">
    <text evidence="12">The sequence shown here is derived from an EMBL/GenBank/DDBJ whole genome shotgun (WGS) entry which is preliminary data.</text>
</comment>
<feature type="domain" description="Helicase C-terminal" evidence="11">
    <location>
        <begin position="687"/>
        <end position="851"/>
    </location>
</feature>
<organism evidence="12 13">
    <name type="scientific">Discina gigas</name>
    <dbReference type="NCBI Taxonomy" id="1032678"/>
    <lineage>
        <taxon>Eukaryota</taxon>
        <taxon>Fungi</taxon>
        <taxon>Dikarya</taxon>
        <taxon>Ascomycota</taxon>
        <taxon>Pezizomycotina</taxon>
        <taxon>Pezizomycetes</taxon>
        <taxon>Pezizales</taxon>
        <taxon>Discinaceae</taxon>
        <taxon>Discina</taxon>
    </lineage>
</organism>
<feature type="domain" description="Helicase ATP-binding" evidence="10">
    <location>
        <begin position="321"/>
        <end position="505"/>
    </location>
</feature>
<evidence type="ECO:0000256" key="4">
    <source>
        <dbReference type="ARBA" id="ARBA00022801"/>
    </source>
</evidence>
<dbReference type="InterPro" id="IPR027417">
    <property type="entry name" value="P-loop_NTPase"/>
</dbReference>
<feature type="region of interest" description="Disordered" evidence="8">
    <location>
        <begin position="1185"/>
        <end position="1219"/>
    </location>
</feature>
<dbReference type="InterPro" id="IPR014001">
    <property type="entry name" value="Helicase_ATP-bd"/>
</dbReference>
<feature type="compositionally biased region" description="Acidic residues" evidence="8">
    <location>
        <begin position="61"/>
        <end position="73"/>
    </location>
</feature>
<dbReference type="SUPFAM" id="SSF57701">
    <property type="entry name" value="Zn2/Cys6 DNA-binding domain"/>
    <property type="match status" value="1"/>
</dbReference>
<evidence type="ECO:0000313" key="12">
    <source>
        <dbReference type="EMBL" id="KAL0635843.1"/>
    </source>
</evidence>
<feature type="domain" description="Zn(2)-C6 fungal-type" evidence="9">
    <location>
        <begin position="166"/>
        <end position="194"/>
    </location>
</feature>
<dbReference type="PROSITE" id="PS50048">
    <property type="entry name" value="ZN2_CY6_FUNGAL_2"/>
    <property type="match status" value="1"/>
</dbReference>
<evidence type="ECO:0000256" key="7">
    <source>
        <dbReference type="ARBA" id="ARBA00023242"/>
    </source>
</evidence>
<dbReference type="InterPro" id="IPR049730">
    <property type="entry name" value="SNF2/RAD54-like_C"/>
</dbReference>
<sequence>MARSKSSAANKNTSTDRRSSGRFAASTSSSNTKTIAAPAAGTPSPRKARALRPRQSLSSYADDDDNYDDNDDNGDPKDDSEGQGSYEEEDDSAPSTNPPSPTRSPQPERGGNGTHSLRPRASLVMPEGLRDYIDTDKALGHKRRKSGSSSTLQKTPKGKRLAPGKACVSCRLSRRKCDRKRPRCSGCVKMGSKCFVKEDGHEGDEQEGWTDETDTKTVRGEIRKGIEETTKKRETFLMQYAHLFEALLPEGNYIQKLKARLAKNKANVGGRDTPMSGTEGEAEFVEPTELGVVPYKLLEKQPSQVTAIMKGYQLSGLSFLLWLYYNGSAGILGDEMGLGKTLQTLSLFSYLTTNEPNPPGHQRPFLVVCPLSVVSSWMHECKKWTPHLRALRFHGPLEERDRLKRVAESGEVLGLEGGEDGVENTGYDLIVTSYEVFEREKQWFRRAFVWRYVVLDEGHKIKNEKTNIATALQGLSAEYRLILTGTPLQNNLTELWALIHWLFPEVFNVNTSKIFSEAFDLTAGKNDLGVMDNSRRLLELIMLRRMKESKGVNLGLPPKTEVILYLPLVPMQRFWYKRLLTRLDKGMLETVFKGAKEKAKVEDVITGEGLVGGEGLEGADEGAEWVASKAIAESVTKEKSGTQWQKLMNLLMQLRKCCSHPYLLPNAEPDPPVNGPHVILASSKFILLDKLIEEMCIKKGQKVLLFSGFTKMLDVCEDLMSLKGGDGTRFKYGRLDGGTARARRNLAIRLFNSDPDYKVMLISTRAGGLGINLASASIVVMMDSDWNPQADLQAQARAHRIGQTQAVTIYRLITQGTVEEQMMGRIRKKLYLSAKVTESMRDIHTSTSSTSTMANGEDVVPNLTINQLMTLVRSGSRAIARDEIDPAEMLKWDWETMIGKCQDYSAKLKSEEDAAAAGETDNDEEEEKKWLSEMEKVETRVFEGKNHVRQTKHISNNEISADWTRESRRLGMERVVMVDGHPVLKETIGNNEWEAVATMSGKDPRLAEPQKRKRKALEHQDYCQVCYDGGNLIVCSGCPRTYHYGCLSKAFQLKTKSQMGTFYCPQHECADCSQKTTNAGGMLLRCRWCESAFCEDCIDFDKVDLLGDQVIEYDLLGFEPISLAFYVKCEACIEHHKQHPESREMCQDMEKEWEDIHAVLKIQAAEEEATAAEAIRAAEAARFAAEAEKEKEMEEEEGGEAGSMTEGTTAPGSEGVLTPANWVGGEVELAPAALAGAVGKKLGRPPKGAKGVRGSKKVVDLPLAALAVGVNGKSLKRKKSIKGELGANAGAGTPAKKMKAEPKKSAKKHQAMV</sequence>
<evidence type="ECO:0000256" key="6">
    <source>
        <dbReference type="ARBA" id="ARBA00022840"/>
    </source>
</evidence>
<feature type="region of interest" description="Disordered" evidence="8">
    <location>
        <begin position="1277"/>
        <end position="1313"/>
    </location>
</feature>
<keyword evidence="1" id="KW-0479">Metal-binding</keyword>
<dbReference type="CDD" id="cd00067">
    <property type="entry name" value="GAL4"/>
    <property type="match status" value="1"/>
</dbReference>
<dbReference type="Gene3D" id="3.40.50.10810">
    <property type="entry name" value="Tandem AAA-ATPase domain"/>
    <property type="match status" value="1"/>
</dbReference>
<dbReference type="InterPro" id="IPR001650">
    <property type="entry name" value="Helicase_C-like"/>
</dbReference>
<keyword evidence="7" id="KW-0539">Nucleus</keyword>
<dbReference type="CDD" id="cd18793">
    <property type="entry name" value="SF2_C_SNF"/>
    <property type="match status" value="1"/>
</dbReference>